<keyword evidence="2" id="KW-1185">Reference proteome</keyword>
<dbReference type="EMBL" id="JALLPB020000359">
    <property type="protein sequence ID" value="KAL3810022.1"/>
    <property type="molecule type" value="Genomic_DNA"/>
</dbReference>
<dbReference type="Gene3D" id="3.40.630.30">
    <property type="match status" value="1"/>
</dbReference>
<gene>
    <name evidence="1" type="ORF">ACHAXA_006137</name>
</gene>
<protein>
    <recommendedName>
        <fullName evidence="3">Histone acetyltransferase</fullName>
    </recommendedName>
</protein>
<dbReference type="InterPro" id="IPR017380">
    <property type="entry name" value="Hist_AcTrfase_B-typ_cat-su"/>
</dbReference>
<evidence type="ECO:0000313" key="2">
    <source>
        <dbReference type="Proteomes" id="UP001530377"/>
    </source>
</evidence>
<comment type="caution">
    <text evidence="1">The sequence shown here is derived from an EMBL/GenBank/DDBJ whole genome shotgun (WGS) entry which is preliminary data.</text>
</comment>
<name>A0ABD3RCC1_9STRA</name>
<organism evidence="1 2">
    <name type="scientific">Cyclostephanos tholiformis</name>
    <dbReference type="NCBI Taxonomy" id="382380"/>
    <lineage>
        <taxon>Eukaryota</taxon>
        <taxon>Sar</taxon>
        <taxon>Stramenopiles</taxon>
        <taxon>Ochrophyta</taxon>
        <taxon>Bacillariophyta</taxon>
        <taxon>Coscinodiscophyceae</taxon>
        <taxon>Thalassiosirophycidae</taxon>
        <taxon>Stephanodiscales</taxon>
        <taxon>Stephanodiscaceae</taxon>
        <taxon>Cyclostephanos</taxon>
    </lineage>
</organism>
<dbReference type="InterPro" id="IPR016181">
    <property type="entry name" value="Acyl_CoA_acyltransferase"/>
</dbReference>
<dbReference type="AlphaFoldDB" id="A0ABD3RCC1"/>
<evidence type="ECO:0008006" key="3">
    <source>
        <dbReference type="Google" id="ProtNLM"/>
    </source>
</evidence>
<dbReference type="SUPFAM" id="SSF55729">
    <property type="entry name" value="Acyl-CoA N-acyltransferases (Nat)"/>
    <property type="match status" value="1"/>
</dbReference>
<sequence length="379" mass="42932">MAVAEPDTRQTKMGITDILQNLSLAVPPIASVSINGVDRLELIPTGKSTIKYNKSECLSKPLGKVLRTYHRKMKESNTPSEKMTKFILTLADGSDSEVTEYHNSIQPLARWFIETADDVDLADASRGYWKVMYLFRYLESESSQSSTLGLAGYFTLLHVKSPFRKPRPGIIVRVCQALILPPYHRAGHGSEMLKSIHDYAENTVVDASSGMEIVEINVEDPAPAFVALRDAVDYHRFTSTEKDRINHLLEHDVTKKEFFEISEETLLSVAACMRVTKRQALTMHQLWKLQRIMSWKESFSSDGRSIIDDNLIQEVETKYRLMVKKSLKALRQEELGACQSGKDGQKALLGRWFDETMCHFQRILMTASPNNKIDTHSSA</sequence>
<accession>A0ABD3RCC1</accession>
<dbReference type="Proteomes" id="UP001530377">
    <property type="component" value="Unassembled WGS sequence"/>
</dbReference>
<evidence type="ECO:0000313" key="1">
    <source>
        <dbReference type="EMBL" id="KAL3810022.1"/>
    </source>
</evidence>
<proteinExistence type="predicted"/>
<reference evidence="1 2" key="1">
    <citation type="submission" date="2024-10" db="EMBL/GenBank/DDBJ databases">
        <title>Updated reference genomes for cyclostephanoid diatoms.</title>
        <authorList>
            <person name="Roberts W.R."/>
            <person name="Alverson A.J."/>
        </authorList>
    </citation>
    <scope>NUCLEOTIDE SEQUENCE [LARGE SCALE GENOMIC DNA]</scope>
    <source>
        <strain evidence="1 2">AJA228-03</strain>
    </source>
</reference>
<dbReference type="PANTHER" id="PTHR12046">
    <property type="entry name" value="HISTONE ACETYLTRANSFERASE TYPE B CATALYTIC SUBUNIT"/>
    <property type="match status" value="1"/>
</dbReference>